<evidence type="ECO:0000256" key="1">
    <source>
        <dbReference type="SAM" id="Phobius"/>
    </source>
</evidence>
<dbReference type="Proteomes" id="UP000234341">
    <property type="component" value="Unassembled WGS sequence"/>
</dbReference>
<dbReference type="OrthoDB" id="121772at2"/>
<accession>A0A2N5CBP7</accession>
<proteinExistence type="predicted"/>
<sequence length="153" mass="16336">MAQVSQAVGLKSIALFEAAKGALVILAGLGVVALLHADAQALAEAIVGRFHLNPASHYPKVFLALLSNPSDGRLWAIGGSAAVYALMRFAEAYGLWHGRAWGNWLGVWSGGIYIPVELYEAVRHPTWIHVGLAAANALVVVYLMQSLARHTVK</sequence>
<dbReference type="Pfam" id="PF09900">
    <property type="entry name" value="DUF2127"/>
    <property type="match status" value="1"/>
</dbReference>
<evidence type="ECO:0000313" key="2">
    <source>
        <dbReference type="EMBL" id="PLP99653.1"/>
    </source>
</evidence>
<organism evidence="2 3">
    <name type="scientific">Cupriavidus pauculus</name>
    <dbReference type="NCBI Taxonomy" id="82633"/>
    <lineage>
        <taxon>Bacteria</taxon>
        <taxon>Pseudomonadati</taxon>
        <taxon>Pseudomonadota</taxon>
        <taxon>Betaproteobacteria</taxon>
        <taxon>Burkholderiales</taxon>
        <taxon>Burkholderiaceae</taxon>
        <taxon>Cupriavidus</taxon>
    </lineage>
</organism>
<dbReference type="EMBL" id="PJRP01000006">
    <property type="protein sequence ID" value="PLP99653.1"/>
    <property type="molecule type" value="Genomic_DNA"/>
</dbReference>
<keyword evidence="1" id="KW-0472">Membrane</keyword>
<name>A0A2N5CBP7_9BURK</name>
<keyword evidence="1" id="KW-0812">Transmembrane</keyword>
<feature type="transmembrane region" description="Helical" evidence="1">
    <location>
        <begin position="125"/>
        <end position="144"/>
    </location>
</feature>
<dbReference type="RefSeq" id="WP_101682233.1">
    <property type="nucleotide sequence ID" value="NZ_PJRP01000006.1"/>
</dbReference>
<dbReference type="STRING" id="82633.GCA_000974605_03663"/>
<evidence type="ECO:0000313" key="3">
    <source>
        <dbReference type="Proteomes" id="UP000234341"/>
    </source>
</evidence>
<comment type="caution">
    <text evidence="2">The sequence shown here is derived from an EMBL/GenBank/DDBJ whole genome shotgun (WGS) entry which is preliminary data.</text>
</comment>
<dbReference type="AlphaFoldDB" id="A0A2N5CBP7"/>
<keyword evidence="1" id="KW-1133">Transmembrane helix</keyword>
<reference evidence="2 3" key="1">
    <citation type="submission" date="2017-12" db="EMBL/GenBank/DDBJ databases">
        <title>Genome sequence of the active heterotrophic nitrifier-denitrifier, Cupriavidus pauculus UM1.</title>
        <authorList>
            <person name="Putonti C."/>
            <person name="Castignetti D."/>
        </authorList>
    </citation>
    <scope>NUCLEOTIDE SEQUENCE [LARGE SCALE GENOMIC DNA]</scope>
    <source>
        <strain evidence="2 3">UM1</strain>
    </source>
</reference>
<gene>
    <name evidence="2" type="ORF">CYJ10_14695</name>
</gene>
<protein>
    <submittedName>
        <fullName evidence="2">DUF2127 domain-containing protein</fullName>
    </submittedName>
</protein>
<dbReference type="InterPro" id="IPR021125">
    <property type="entry name" value="DUF2127"/>
</dbReference>